<proteinExistence type="predicted"/>
<evidence type="ECO:0000256" key="1">
    <source>
        <dbReference type="SAM" id="MobiDB-lite"/>
    </source>
</evidence>
<organism evidence="2 3">
    <name type="scientific">Stylosanthes scabra</name>
    <dbReference type="NCBI Taxonomy" id="79078"/>
    <lineage>
        <taxon>Eukaryota</taxon>
        <taxon>Viridiplantae</taxon>
        <taxon>Streptophyta</taxon>
        <taxon>Embryophyta</taxon>
        <taxon>Tracheophyta</taxon>
        <taxon>Spermatophyta</taxon>
        <taxon>Magnoliopsida</taxon>
        <taxon>eudicotyledons</taxon>
        <taxon>Gunneridae</taxon>
        <taxon>Pentapetalae</taxon>
        <taxon>rosids</taxon>
        <taxon>fabids</taxon>
        <taxon>Fabales</taxon>
        <taxon>Fabaceae</taxon>
        <taxon>Papilionoideae</taxon>
        <taxon>50 kb inversion clade</taxon>
        <taxon>dalbergioids sensu lato</taxon>
        <taxon>Dalbergieae</taxon>
        <taxon>Pterocarpus clade</taxon>
        <taxon>Stylosanthes</taxon>
    </lineage>
</organism>
<name>A0ABU6WPJ4_9FABA</name>
<dbReference type="PANTHER" id="PTHR33223">
    <property type="entry name" value="CCHC-TYPE DOMAIN-CONTAINING PROTEIN"/>
    <property type="match status" value="1"/>
</dbReference>
<sequence length="169" mass="18944">MVYNSQGSDNHNHTQQTARTTTHVSNSIFGRPGEPNEEVTPFSDEIMAFRMPLNFTLSTTLKAYDGIGDPKVDVTKFRSMMLLNSASNPILCRAFPSFLDGAALLWFSSLSHESLRYYMTRFTKVAMEIPDLSADVHLHAIKSGLRPGKFQETIAVNKPKTLAKFREKA</sequence>
<dbReference type="PANTHER" id="PTHR33223:SF10">
    <property type="entry name" value="AMINOTRANSFERASE-LIKE PLANT MOBILE DOMAIN-CONTAINING PROTEIN"/>
    <property type="match status" value="1"/>
</dbReference>
<evidence type="ECO:0000313" key="2">
    <source>
        <dbReference type="EMBL" id="MED6187802.1"/>
    </source>
</evidence>
<evidence type="ECO:0000313" key="3">
    <source>
        <dbReference type="Proteomes" id="UP001341840"/>
    </source>
</evidence>
<feature type="compositionally biased region" description="Polar residues" evidence="1">
    <location>
        <begin position="1"/>
        <end position="28"/>
    </location>
</feature>
<accession>A0ABU6WPJ4</accession>
<feature type="region of interest" description="Disordered" evidence="1">
    <location>
        <begin position="1"/>
        <end position="36"/>
    </location>
</feature>
<keyword evidence="3" id="KW-1185">Reference proteome</keyword>
<evidence type="ECO:0008006" key="4">
    <source>
        <dbReference type="Google" id="ProtNLM"/>
    </source>
</evidence>
<dbReference type="EMBL" id="JASCZI010182392">
    <property type="protein sequence ID" value="MED6187802.1"/>
    <property type="molecule type" value="Genomic_DNA"/>
</dbReference>
<reference evidence="2 3" key="1">
    <citation type="journal article" date="2023" name="Plants (Basel)">
        <title>Bridging the Gap: Combining Genomics and Transcriptomics Approaches to Understand Stylosanthes scabra, an Orphan Legume from the Brazilian Caatinga.</title>
        <authorList>
            <person name="Ferreira-Neto J.R.C."/>
            <person name="da Silva M.D."/>
            <person name="Binneck E."/>
            <person name="de Melo N.F."/>
            <person name="da Silva R.H."/>
            <person name="de Melo A.L.T.M."/>
            <person name="Pandolfi V."/>
            <person name="Bustamante F.O."/>
            <person name="Brasileiro-Vidal A.C."/>
            <person name="Benko-Iseppon A.M."/>
        </authorList>
    </citation>
    <scope>NUCLEOTIDE SEQUENCE [LARGE SCALE GENOMIC DNA]</scope>
    <source>
        <tissue evidence="2">Leaves</tissue>
    </source>
</reference>
<dbReference type="Proteomes" id="UP001341840">
    <property type="component" value="Unassembled WGS sequence"/>
</dbReference>
<gene>
    <name evidence="2" type="ORF">PIB30_079953</name>
</gene>
<comment type="caution">
    <text evidence="2">The sequence shown here is derived from an EMBL/GenBank/DDBJ whole genome shotgun (WGS) entry which is preliminary data.</text>
</comment>
<protein>
    <recommendedName>
        <fullName evidence="4">Retrotransposon gag domain-containing protein</fullName>
    </recommendedName>
</protein>